<proteinExistence type="predicted"/>
<feature type="compositionally biased region" description="Basic and acidic residues" evidence="1">
    <location>
        <begin position="281"/>
        <end position="292"/>
    </location>
</feature>
<evidence type="ECO:0000256" key="1">
    <source>
        <dbReference type="SAM" id="MobiDB-lite"/>
    </source>
</evidence>
<evidence type="ECO:0000313" key="3">
    <source>
        <dbReference type="EMBL" id="VFK53990.1"/>
    </source>
</evidence>
<dbReference type="EMBL" id="CAADFY010000017">
    <property type="protein sequence ID" value="VFK53154.1"/>
    <property type="molecule type" value="Genomic_DNA"/>
</dbReference>
<reference evidence="2" key="1">
    <citation type="submission" date="2019-02" db="EMBL/GenBank/DDBJ databases">
        <authorList>
            <person name="Gruber-Vodicka R. H."/>
            <person name="Seah K. B. B."/>
        </authorList>
    </citation>
    <scope>NUCLEOTIDE SEQUENCE</scope>
    <source>
        <strain evidence="3">BECK_BY2</strain>
        <strain evidence="2">BECK_BY3</strain>
    </source>
</reference>
<organism evidence="2">
    <name type="scientific">Candidatus Kentrum sp. TUN</name>
    <dbReference type="NCBI Taxonomy" id="2126343"/>
    <lineage>
        <taxon>Bacteria</taxon>
        <taxon>Pseudomonadati</taxon>
        <taxon>Pseudomonadota</taxon>
        <taxon>Gammaproteobacteria</taxon>
        <taxon>Candidatus Kentrum</taxon>
    </lineage>
</organism>
<dbReference type="EMBL" id="CAADFV010000019">
    <property type="protein sequence ID" value="VFK53990.1"/>
    <property type="molecule type" value="Genomic_DNA"/>
</dbReference>
<dbReference type="InterPro" id="IPR005358">
    <property type="entry name" value="Puta_zinc/iron-chelating_dom"/>
</dbReference>
<dbReference type="PANTHER" id="PTHR35866">
    <property type="entry name" value="PUTATIVE-RELATED"/>
    <property type="match status" value="1"/>
</dbReference>
<evidence type="ECO:0000313" key="2">
    <source>
        <dbReference type="EMBL" id="VFK53154.1"/>
    </source>
</evidence>
<name>A0A450ZH91_9GAMM</name>
<dbReference type="Pfam" id="PF03692">
    <property type="entry name" value="CxxCxxCC"/>
    <property type="match status" value="1"/>
</dbReference>
<gene>
    <name evidence="3" type="ORF">BECKTUN1418E_GA0071001_101917</name>
    <name evidence="2" type="ORF">BECKTUN1418F_GA0071002_101717</name>
</gene>
<sequence length="300" mass="35029">MTDNNSNIPPQNPATPQLLTQESKIRFHCYPGISCFNACCKKADITLGPYDILRLQERLGMGSKEFLKDHTVPFQIDQDGLPGVKLRTTEDCVCLFLDGENGCSVYEDRPTVCRYYPIALLNKREQGSAQVEEDYSLVKEDHCKGHEEDRELTIADYRQEQGCSEYDDINREWYQLILKKKSAGPGGVGKPSDTSLQLFFMACYNIDMFRRFVKSENFRKTYVMDDTFYTTIEEDNLILLRFAFRFLRQVLFGERTIEEREGSWETRVTQRKEVWEARVKSEVAQRQQMEDEKYQDDDIS</sequence>
<dbReference type="PANTHER" id="PTHR35866:SF1">
    <property type="entry name" value="YKGJ FAMILY CYSTEINE CLUSTER PROTEIN"/>
    <property type="match status" value="1"/>
</dbReference>
<evidence type="ECO:0008006" key="4">
    <source>
        <dbReference type="Google" id="ProtNLM"/>
    </source>
</evidence>
<accession>A0A450ZH91</accession>
<feature type="region of interest" description="Disordered" evidence="1">
    <location>
        <begin position="281"/>
        <end position="300"/>
    </location>
</feature>
<protein>
    <recommendedName>
        <fullName evidence="4">YkgJ family cysteine cluster protein</fullName>
    </recommendedName>
</protein>
<dbReference type="AlphaFoldDB" id="A0A450ZH91"/>